<keyword evidence="3" id="KW-1185">Reference proteome</keyword>
<feature type="domain" description="Phage replisome organiser N-terminal" evidence="1">
    <location>
        <begin position="6"/>
        <end position="123"/>
    </location>
</feature>
<dbReference type="EMBL" id="AP024849">
    <property type="protein sequence ID" value="BCZ47048.1"/>
    <property type="molecule type" value="Genomic_DNA"/>
</dbReference>
<dbReference type="RefSeq" id="WP_224033433.1">
    <property type="nucleotide sequence ID" value="NZ_AP024849.1"/>
</dbReference>
<accession>A0ABM7T512</accession>
<evidence type="ECO:0000259" key="1">
    <source>
        <dbReference type="Pfam" id="PF09681"/>
    </source>
</evidence>
<dbReference type="Pfam" id="PF09681">
    <property type="entry name" value="Phage_rep_org_N"/>
    <property type="match status" value="1"/>
</dbReference>
<evidence type="ECO:0000313" key="3">
    <source>
        <dbReference type="Proteomes" id="UP000824633"/>
    </source>
</evidence>
<name>A0ABM7T512_9CLOT</name>
<evidence type="ECO:0000313" key="2">
    <source>
        <dbReference type="EMBL" id="BCZ47048.1"/>
    </source>
</evidence>
<reference evidence="3" key="1">
    <citation type="submission" date="2021-07" db="EMBL/GenBank/DDBJ databases">
        <title>Complete genome sequencing of a Clostridium isolate.</title>
        <authorList>
            <person name="Ueki A."/>
            <person name="Tonouchi A."/>
        </authorList>
    </citation>
    <scope>NUCLEOTIDE SEQUENCE [LARGE SCALE GENOMIC DNA]</scope>
    <source>
        <strain evidence="3">C5S11</strain>
    </source>
</reference>
<proteinExistence type="predicted"/>
<dbReference type="InterPro" id="IPR010056">
    <property type="entry name" value="Phage_rep_org__N"/>
</dbReference>
<protein>
    <recommendedName>
        <fullName evidence="1">Phage replisome organiser N-terminal domain-containing protein</fullName>
    </recommendedName>
</protein>
<dbReference type="Proteomes" id="UP000824633">
    <property type="component" value="Chromosome"/>
</dbReference>
<sequence length="245" mass="29034">MRERKYVKFRVDMYDGTKFKIIDMKPERDLVHYIWTRFVTLAGKVNLEGDLYLSKNIPYTIETLAIEFNRDTDQIKLALDVLIELEMIEITENNIYRVKNFAKHQNIKIKEKINSKDKEDKINNKKVQVKENLKNEIYYNKDKEFENKISRNEAENDTNDEMGNLEITHKDINKIYDSLSGQKINNNSQDNISILLEKKKSKKANKINCLNFEEEIKDNVVFYFRDGDEKGLLSEGENVIEAWSF</sequence>
<gene>
    <name evidence="2" type="ORF">psyc5s11_31150</name>
</gene>
<dbReference type="NCBIfam" id="TIGR01714">
    <property type="entry name" value="phage_rep_org_N"/>
    <property type="match status" value="1"/>
</dbReference>
<organism evidence="2 3">
    <name type="scientific">Clostridium gelidum</name>
    <dbReference type="NCBI Taxonomy" id="704125"/>
    <lineage>
        <taxon>Bacteria</taxon>
        <taxon>Bacillati</taxon>
        <taxon>Bacillota</taxon>
        <taxon>Clostridia</taxon>
        <taxon>Eubacteriales</taxon>
        <taxon>Clostridiaceae</taxon>
        <taxon>Clostridium</taxon>
    </lineage>
</organism>